<evidence type="ECO:0000313" key="3">
    <source>
        <dbReference type="EMBL" id="CAH1775733.1"/>
    </source>
</evidence>
<keyword evidence="4" id="KW-1185">Reference proteome</keyword>
<proteinExistence type="inferred from homology"/>
<dbReference type="GO" id="GO:0004382">
    <property type="term" value="F:GDP phosphatase activity"/>
    <property type="evidence" value="ECO:0007669"/>
    <property type="project" value="TreeGrafter"/>
</dbReference>
<sequence>MIKIGRLTVKMNFQKVILTFLGIVACYDCLAAEYGIIIDAGSSGSRARIYTWPERTELTEVIQLREVANKKSKPGLSAFVGDAQGIRNHLSQLIEACKDNVPEEKRPNTPIYLMATAGMRLLTGTDAFAIYQTVNDLLSHKSFSPFDFTKGNARTLSGEEEGAFTWISANQLNGLFGNDRTTNRTVGIMEMGGASTQMAFVPRGSLLADKFPVYVAGKYYPLYVHSYLYYGQDFASKKIKDYIYRMRTDRDATNFSNPCMLVGDQKTEMIEGTNVQFQGTGQADDCLELIQAELVFKVPDYRCYPKPCSIGQVYQPVIPADMIFHAVSAFAFTVKDMNAYSSGESTTAKVILATSREFCKMDLETALNKTGNRFVDTLCFSGLFISTLLTDGWGFGEDRKIDAAGEIADQELTWTPGAMVYEVERRDRGHFEPVTATASTQETAIILTVMLIAAGL</sequence>
<evidence type="ECO:0000256" key="2">
    <source>
        <dbReference type="ARBA" id="ARBA00022801"/>
    </source>
</evidence>
<evidence type="ECO:0000313" key="4">
    <source>
        <dbReference type="Proteomes" id="UP000749559"/>
    </source>
</evidence>
<dbReference type="PROSITE" id="PS51257">
    <property type="entry name" value="PROKAR_LIPOPROTEIN"/>
    <property type="match status" value="1"/>
</dbReference>
<dbReference type="Proteomes" id="UP000749559">
    <property type="component" value="Unassembled WGS sequence"/>
</dbReference>
<dbReference type="CDD" id="cd24003">
    <property type="entry name" value="ASKHA_NBD_GDA1_CD39_NTPase"/>
    <property type="match status" value="1"/>
</dbReference>
<dbReference type="GO" id="GO:0017111">
    <property type="term" value="F:ribonucleoside triphosphate phosphatase activity"/>
    <property type="evidence" value="ECO:0007669"/>
    <property type="project" value="TreeGrafter"/>
</dbReference>
<accession>A0A8J1TRH0</accession>
<dbReference type="Gene3D" id="3.30.420.150">
    <property type="entry name" value="Exopolyphosphatase. Domain 2"/>
    <property type="match status" value="1"/>
</dbReference>
<dbReference type="GO" id="GO:0005886">
    <property type="term" value="C:plasma membrane"/>
    <property type="evidence" value="ECO:0007669"/>
    <property type="project" value="TreeGrafter"/>
</dbReference>
<dbReference type="EMBL" id="CAIIXF020000001">
    <property type="protein sequence ID" value="CAH1775733.1"/>
    <property type="molecule type" value="Genomic_DNA"/>
</dbReference>
<dbReference type="PANTHER" id="PTHR11782">
    <property type="entry name" value="ADENOSINE/GUANOSINE DIPHOSPHATASE"/>
    <property type="match status" value="1"/>
</dbReference>
<dbReference type="Pfam" id="PF01150">
    <property type="entry name" value="GDA1_CD39"/>
    <property type="match status" value="1"/>
</dbReference>
<comment type="similarity">
    <text evidence="1">Belongs to the GDA1/CD39 NTPase family.</text>
</comment>
<evidence type="ECO:0000256" key="1">
    <source>
        <dbReference type="ARBA" id="ARBA00009283"/>
    </source>
</evidence>
<dbReference type="PANTHER" id="PTHR11782:SF83">
    <property type="entry name" value="GUANOSINE-DIPHOSPHATASE"/>
    <property type="match status" value="1"/>
</dbReference>
<protein>
    <submittedName>
        <fullName evidence="3">Uncharacterized protein</fullName>
    </submittedName>
</protein>
<dbReference type="Gene3D" id="3.30.420.40">
    <property type="match status" value="1"/>
</dbReference>
<organism evidence="3 4">
    <name type="scientific">Owenia fusiformis</name>
    <name type="common">Polychaete worm</name>
    <dbReference type="NCBI Taxonomy" id="6347"/>
    <lineage>
        <taxon>Eukaryota</taxon>
        <taxon>Metazoa</taxon>
        <taxon>Spiralia</taxon>
        <taxon>Lophotrochozoa</taxon>
        <taxon>Annelida</taxon>
        <taxon>Polychaeta</taxon>
        <taxon>Sedentaria</taxon>
        <taxon>Canalipalpata</taxon>
        <taxon>Sabellida</taxon>
        <taxon>Oweniida</taxon>
        <taxon>Oweniidae</taxon>
        <taxon>Owenia</taxon>
    </lineage>
</organism>
<dbReference type="OrthoDB" id="6372431at2759"/>
<dbReference type="GO" id="GO:0045134">
    <property type="term" value="F:UDP phosphatase activity"/>
    <property type="evidence" value="ECO:0007669"/>
    <property type="project" value="TreeGrafter"/>
</dbReference>
<dbReference type="GO" id="GO:0009134">
    <property type="term" value="P:nucleoside diphosphate catabolic process"/>
    <property type="evidence" value="ECO:0007669"/>
    <property type="project" value="TreeGrafter"/>
</dbReference>
<gene>
    <name evidence="3" type="ORF">OFUS_LOCUS2998</name>
</gene>
<name>A0A8J1TRH0_OWEFU</name>
<comment type="caution">
    <text evidence="3">The sequence shown here is derived from an EMBL/GenBank/DDBJ whole genome shotgun (WGS) entry which is preliminary data.</text>
</comment>
<dbReference type="AlphaFoldDB" id="A0A8J1TRH0"/>
<dbReference type="InterPro" id="IPR000407">
    <property type="entry name" value="GDA1_CD39_NTPase"/>
</dbReference>
<reference evidence="3" key="1">
    <citation type="submission" date="2022-03" db="EMBL/GenBank/DDBJ databases">
        <authorList>
            <person name="Martin C."/>
        </authorList>
    </citation>
    <scope>NUCLEOTIDE SEQUENCE</scope>
</reference>
<keyword evidence="2" id="KW-0378">Hydrolase</keyword>